<reference evidence="2" key="1">
    <citation type="journal article" date="2011" name="PLoS Biol.">
        <title>Gene gain and loss during evolution of obligate parasitism in the white rust pathogen of Arabidopsis thaliana.</title>
        <authorList>
            <person name="Kemen E."/>
            <person name="Gardiner A."/>
            <person name="Schultz-Larsen T."/>
            <person name="Kemen A.C."/>
            <person name="Balmuth A.L."/>
            <person name="Robert-Seilaniantz A."/>
            <person name="Bailey K."/>
            <person name="Holub E."/>
            <person name="Studholme D.J."/>
            <person name="Maclean D."/>
            <person name="Jones J.D."/>
        </authorList>
    </citation>
    <scope>NUCLEOTIDE SEQUENCE</scope>
</reference>
<dbReference type="EMBL" id="FR824128">
    <property type="protein sequence ID" value="CCA19952.1"/>
    <property type="molecule type" value="Genomic_DNA"/>
</dbReference>
<sequence>MNRHQLLSHLALLLAAYQSSTTRAQNGAACVWITAALDTLLMSIIAKSSMLRTRCPSGLHIGIVFPTLVKTILLSRIFQEFRRENRKSHVKFYNGATSEEASGMHPLNDKDTDFSRFLMKLITEASKIRILITAACTDLERAIKLTKNTANLDKMEVIYWAGGFADLENDAVFARPNMDPTAIDRESNARYSFLYKWQRDATSTIGILLSTKLKSKILVTSRESHPYGNMVNSNTFPELIG</sequence>
<proteinExistence type="predicted"/>
<feature type="signal peptide" evidence="1">
    <location>
        <begin position="1"/>
        <end position="24"/>
    </location>
</feature>
<gene>
    <name evidence="2" type="primary">AlNc14C83G5356</name>
    <name evidence="2" type="ORF">ALNC14_060950</name>
</gene>
<accession>F0WFH0</accession>
<dbReference type="HOGENOM" id="CLU_1153445_0_0_1"/>
<evidence type="ECO:0000313" key="2">
    <source>
        <dbReference type="EMBL" id="CCA19952.1"/>
    </source>
</evidence>
<feature type="chain" id="PRO_5003259751" evidence="1">
    <location>
        <begin position="25"/>
        <end position="241"/>
    </location>
</feature>
<name>F0WFH0_9STRA</name>
<keyword evidence="1" id="KW-0732">Signal</keyword>
<organism evidence="2">
    <name type="scientific">Albugo laibachii Nc14</name>
    <dbReference type="NCBI Taxonomy" id="890382"/>
    <lineage>
        <taxon>Eukaryota</taxon>
        <taxon>Sar</taxon>
        <taxon>Stramenopiles</taxon>
        <taxon>Oomycota</taxon>
        <taxon>Peronosporomycetes</taxon>
        <taxon>Albuginales</taxon>
        <taxon>Albuginaceae</taxon>
        <taxon>Albugo</taxon>
    </lineage>
</organism>
<protein>
    <submittedName>
        <fullName evidence="2">AlNc14C83G5356 protein</fullName>
    </submittedName>
</protein>
<dbReference type="AlphaFoldDB" id="F0WFH0"/>
<reference evidence="2" key="2">
    <citation type="submission" date="2011-02" db="EMBL/GenBank/DDBJ databases">
        <authorList>
            <person name="MacLean D."/>
        </authorList>
    </citation>
    <scope>NUCLEOTIDE SEQUENCE</scope>
</reference>
<evidence type="ECO:0000256" key="1">
    <source>
        <dbReference type="SAM" id="SignalP"/>
    </source>
</evidence>